<keyword evidence="3" id="KW-1185">Reference proteome</keyword>
<dbReference type="GO" id="GO:0003964">
    <property type="term" value="F:RNA-directed DNA polymerase activity"/>
    <property type="evidence" value="ECO:0007669"/>
    <property type="project" value="UniProtKB-KW"/>
</dbReference>
<dbReference type="SUPFAM" id="SSF56672">
    <property type="entry name" value="DNA/RNA polymerases"/>
    <property type="match status" value="1"/>
</dbReference>
<organism evidence="2 3">
    <name type="scientific">Helianthus annuus</name>
    <name type="common">Common sunflower</name>
    <dbReference type="NCBI Taxonomy" id="4232"/>
    <lineage>
        <taxon>Eukaryota</taxon>
        <taxon>Viridiplantae</taxon>
        <taxon>Streptophyta</taxon>
        <taxon>Embryophyta</taxon>
        <taxon>Tracheophyta</taxon>
        <taxon>Spermatophyta</taxon>
        <taxon>Magnoliopsida</taxon>
        <taxon>eudicotyledons</taxon>
        <taxon>Gunneridae</taxon>
        <taxon>Pentapetalae</taxon>
        <taxon>asterids</taxon>
        <taxon>campanulids</taxon>
        <taxon>Asterales</taxon>
        <taxon>Asteraceae</taxon>
        <taxon>Asteroideae</taxon>
        <taxon>Heliantheae alliance</taxon>
        <taxon>Heliantheae</taxon>
        <taxon>Helianthus</taxon>
    </lineage>
</organism>
<gene>
    <name evidence="2" type="ORF">HanXRQr2_Chr08g0337011</name>
</gene>
<name>A0A9K3IEF9_HELAN</name>
<evidence type="ECO:0000313" key="3">
    <source>
        <dbReference type="Proteomes" id="UP000215914"/>
    </source>
</evidence>
<dbReference type="AlphaFoldDB" id="A0A9K3IEF9"/>
<keyword evidence="2" id="KW-0695">RNA-directed DNA polymerase</keyword>
<sequence length="658" mass="74879">MRTLPFFMGCSTKGKKKNCIPGIYSGDKLVSNPKLVKREILGFFRNHFSEKILNRPVFNCHDSKKLSEMEADAISGIFSDKEIKDAVFECGSDKAPGPDGFNFKFLKHFWRFFEEDFRDIMNHFYATGTIDKSASTSFITLVPKTNDPSGMKDYRPINLIGLISKVISKILANRIKGDMGKIVSEYQSALLKDRFILDSPLILSEVLSWIKKSGRKAFILKIDFEKAYDNLNWGFLLHLLSQLGFSNIWCKWVEGILASARSSVLVNGSPTFEFQCTKGLRQGDPLSPFLFLLVMEAFSYIVDNACKSGKLKGIKLPNGGPVVSHLLYADDALIVGEWSRENIIVVTRILRIFYRCSGFKINFHKSNLFGLGVEDGVISSMMAESVGCLKGEVPFKYLGIPLGANMNRVKNWDLIIKIFQNRLASWKANSLSIGGRVVLVKTVLESLPIYYFSIFKVPVKVVERLESFMKNFLWGGSETGRKLHWVAWDLVTWSKKNGGLGIGKLKLVNEALLAKWAWRYRSEINSMWRKVVTACHGKSRKWFDFPCNATSTGVWKNIMRSESKVHLNGKKLNHYIKGILGDGNNIRFWIDYWFGDGPLMFKWPRLFALESNKKCYVSNRLLETDIDVNWRWSRATFSQEEMAELAEASTILAGYIGY</sequence>
<proteinExistence type="predicted"/>
<comment type="caution">
    <text evidence="2">The sequence shown here is derived from an EMBL/GenBank/DDBJ whole genome shotgun (WGS) entry which is preliminary data.</text>
</comment>
<dbReference type="CDD" id="cd01650">
    <property type="entry name" value="RT_nLTR_like"/>
    <property type="match status" value="1"/>
</dbReference>
<keyword evidence="2" id="KW-0808">Transferase</keyword>
<dbReference type="PANTHER" id="PTHR33116:SF78">
    <property type="entry name" value="OS12G0587133 PROTEIN"/>
    <property type="match status" value="1"/>
</dbReference>
<accession>A0A9K3IEF9</accession>
<dbReference type="InterPro" id="IPR043502">
    <property type="entry name" value="DNA/RNA_pol_sf"/>
</dbReference>
<reference evidence="2" key="1">
    <citation type="journal article" date="2017" name="Nature">
        <title>The sunflower genome provides insights into oil metabolism, flowering and Asterid evolution.</title>
        <authorList>
            <person name="Badouin H."/>
            <person name="Gouzy J."/>
            <person name="Grassa C.J."/>
            <person name="Murat F."/>
            <person name="Staton S.E."/>
            <person name="Cottret L."/>
            <person name="Lelandais-Briere C."/>
            <person name="Owens G.L."/>
            <person name="Carrere S."/>
            <person name="Mayjonade B."/>
            <person name="Legrand L."/>
            <person name="Gill N."/>
            <person name="Kane N.C."/>
            <person name="Bowers J.E."/>
            <person name="Hubner S."/>
            <person name="Bellec A."/>
            <person name="Berard A."/>
            <person name="Berges H."/>
            <person name="Blanchet N."/>
            <person name="Boniface M.C."/>
            <person name="Brunel D."/>
            <person name="Catrice O."/>
            <person name="Chaidir N."/>
            <person name="Claudel C."/>
            <person name="Donnadieu C."/>
            <person name="Faraut T."/>
            <person name="Fievet G."/>
            <person name="Helmstetter N."/>
            <person name="King M."/>
            <person name="Knapp S.J."/>
            <person name="Lai Z."/>
            <person name="Le Paslier M.C."/>
            <person name="Lippi Y."/>
            <person name="Lorenzon L."/>
            <person name="Mandel J.R."/>
            <person name="Marage G."/>
            <person name="Marchand G."/>
            <person name="Marquand E."/>
            <person name="Bret-Mestries E."/>
            <person name="Morien E."/>
            <person name="Nambeesan S."/>
            <person name="Nguyen T."/>
            <person name="Pegot-Espagnet P."/>
            <person name="Pouilly N."/>
            <person name="Raftis F."/>
            <person name="Sallet E."/>
            <person name="Schiex T."/>
            <person name="Thomas J."/>
            <person name="Vandecasteele C."/>
            <person name="Vares D."/>
            <person name="Vear F."/>
            <person name="Vautrin S."/>
            <person name="Crespi M."/>
            <person name="Mangin B."/>
            <person name="Burke J.M."/>
            <person name="Salse J."/>
            <person name="Munos S."/>
            <person name="Vincourt P."/>
            <person name="Rieseberg L.H."/>
            <person name="Langlade N.B."/>
        </authorList>
    </citation>
    <scope>NUCLEOTIDE SEQUENCE</scope>
    <source>
        <tissue evidence="2">Leaves</tissue>
    </source>
</reference>
<feature type="domain" description="Reverse transcriptase" evidence="1">
    <location>
        <begin position="123"/>
        <end position="402"/>
    </location>
</feature>
<evidence type="ECO:0000259" key="1">
    <source>
        <dbReference type="PROSITE" id="PS50878"/>
    </source>
</evidence>
<dbReference type="PROSITE" id="PS50878">
    <property type="entry name" value="RT_POL"/>
    <property type="match status" value="1"/>
</dbReference>
<dbReference type="PANTHER" id="PTHR33116">
    <property type="entry name" value="REVERSE TRANSCRIPTASE ZINC-BINDING DOMAIN-CONTAINING PROTEIN-RELATED-RELATED"/>
    <property type="match status" value="1"/>
</dbReference>
<dbReference type="Pfam" id="PF00078">
    <property type="entry name" value="RVT_1"/>
    <property type="match status" value="1"/>
</dbReference>
<dbReference type="Gramene" id="mRNA:HanXRQr2_Chr08g0337011">
    <property type="protein sequence ID" value="CDS:HanXRQr2_Chr08g0337011.1"/>
    <property type="gene ID" value="HanXRQr2_Chr08g0337011"/>
</dbReference>
<evidence type="ECO:0000313" key="2">
    <source>
        <dbReference type="EMBL" id="KAF5795212.1"/>
    </source>
</evidence>
<keyword evidence="2" id="KW-0548">Nucleotidyltransferase</keyword>
<dbReference type="Proteomes" id="UP000215914">
    <property type="component" value="Unassembled WGS sequence"/>
</dbReference>
<reference evidence="2" key="2">
    <citation type="submission" date="2020-06" db="EMBL/GenBank/DDBJ databases">
        <title>Helianthus annuus Genome sequencing and assembly Release 2.</title>
        <authorList>
            <person name="Gouzy J."/>
            <person name="Langlade N."/>
            <person name="Munos S."/>
        </authorList>
    </citation>
    <scope>NUCLEOTIDE SEQUENCE</scope>
    <source>
        <tissue evidence="2">Leaves</tissue>
    </source>
</reference>
<dbReference type="EMBL" id="MNCJ02000323">
    <property type="protein sequence ID" value="KAF5795212.1"/>
    <property type="molecule type" value="Genomic_DNA"/>
</dbReference>
<dbReference type="InterPro" id="IPR000477">
    <property type="entry name" value="RT_dom"/>
</dbReference>
<dbReference type="EC" id="2.7.7.49" evidence="2"/>
<protein>
    <submittedName>
        <fullName evidence="2">RNA-directed DNA polymerase</fullName>
        <ecNumber evidence="2">2.7.7.49</ecNumber>
    </submittedName>
</protein>